<evidence type="ECO:0000256" key="2">
    <source>
        <dbReference type="ARBA" id="ARBA00023026"/>
    </source>
</evidence>
<comment type="caution">
    <text evidence="7">The sequence shown here is derived from an EMBL/GenBank/DDBJ whole genome shotgun (WGS) entry which is preliminary data.</text>
</comment>
<evidence type="ECO:0000256" key="5">
    <source>
        <dbReference type="SAM" id="MobiDB-lite"/>
    </source>
</evidence>
<dbReference type="PANTHER" id="PTHR24276">
    <property type="entry name" value="POLYSERASE-RELATED"/>
    <property type="match status" value="1"/>
</dbReference>
<evidence type="ECO:0000256" key="3">
    <source>
        <dbReference type="ARBA" id="ARBA00023157"/>
    </source>
</evidence>
<dbReference type="Gene3D" id="2.40.10.10">
    <property type="entry name" value="Trypsin-like serine proteases"/>
    <property type="match status" value="1"/>
</dbReference>
<dbReference type="CDD" id="cd00190">
    <property type="entry name" value="Tryp_SPc"/>
    <property type="match status" value="1"/>
</dbReference>
<proteinExistence type="inferred from homology"/>
<name>A0ABD3QC62_9STRA</name>
<dbReference type="FunFam" id="2.40.10.10:FF:000178">
    <property type="entry name" value="Trypsin-like serine protease"/>
    <property type="match status" value="1"/>
</dbReference>
<keyword evidence="2" id="KW-0843">Virulence</keyword>
<dbReference type="PRINTS" id="PR00722">
    <property type="entry name" value="CHYMOTRYPSIN"/>
</dbReference>
<dbReference type="PROSITE" id="PS00135">
    <property type="entry name" value="TRYPSIN_SER"/>
    <property type="match status" value="1"/>
</dbReference>
<comment type="similarity">
    <text evidence="1">Belongs to the peptidase S1 family.</text>
</comment>
<dbReference type="SUPFAM" id="SSF50494">
    <property type="entry name" value="Trypsin-like serine proteases"/>
    <property type="match status" value="1"/>
</dbReference>
<keyword evidence="4" id="KW-0720">Serine protease</keyword>
<protein>
    <recommendedName>
        <fullName evidence="6">Peptidase S1 domain-containing protein</fullName>
    </recommendedName>
</protein>
<dbReference type="PROSITE" id="PS00134">
    <property type="entry name" value="TRYPSIN_HIS"/>
    <property type="match status" value="1"/>
</dbReference>
<dbReference type="SMART" id="SM00020">
    <property type="entry name" value="Tryp_SPc"/>
    <property type="match status" value="1"/>
</dbReference>
<dbReference type="InterPro" id="IPR001314">
    <property type="entry name" value="Peptidase_S1A"/>
</dbReference>
<dbReference type="Proteomes" id="UP001516023">
    <property type="component" value="Unassembled WGS sequence"/>
</dbReference>
<dbReference type="InterPro" id="IPR018114">
    <property type="entry name" value="TRYPSIN_HIS"/>
</dbReference>
<sequence>MILPPTEEAHVEPSFSSEHASNAETLTPCDNAKQPFAYLRANTSQRGQFLTIAHFVFKLAKVSLGTGVAGESAELWRRVSQAASQVCEYGVNKSEKVRRVVAAMSCYGWLDWSCFGWQYYVGSSCTIPSGREKHSTSVNALGRNKNVELWMEAGSRIWCLVCSRREISDFTVLQSQCGRSIAPFSTRADLLTRTSCPLFSSVVQNHILCHKGQLYESADDEFLCFADAITTSSLGRDEWDRILKTRVTTTSNSVQVAHHRLATPNDGTMKFLQFFALSQSFSAASARLKHGERATAPAAEKANQIIDNSNNISPDDNNRIIGGKDAAAGRFSYVVSLADDVGHFCGGSLIAPDIVLTAAHCQGGSYNIIVGRQDLSDERSGEVIPMNFEMPHPEYDDTTTDNDFNLVFLSRPVSAKNLKLVTLNDEDDMPAVGDSVHVSGWGDTTKEDDIQTLSNALMTVELKVISNDECDASKGSIGGYDETYNGQITPNMMCAKDPNQDACQGDSGGPLVQGHRGPDGSDDVQVGVVSWGIGCAQASFPGVYSRVSKAYEWVKGEVCARSTDPPASFECDSPGMTSGSTSDTAVSAASAFVSSYHSKSGFRINEVQHWSVLIEDDFTSGYGFFNTGSLDSTLYKSAKGRSGVVRLSKGTSISSKIITDTSFSAFRVLLSFYYINMEEGLGLCLDYSDDKGESWKESACFSGGSSFVNDVWYDSMTAELRPTEQTESLMIRLRSNGSQGDVLVDKVVVQGLTQ</sequence>
<feature type="domain" description="Peptidase S1" evidence="6">
    <location>
        <begin position="320"/>
        <end position="559"/>
    </location>
</feature>
<dbReference type="InterPro" id="IPR033116">
    <property type="entry name" value="TRYPSIN_SER"/>
</dbReference>
<gene>
    <name evidence="7" type="ORF">HJC23_013190</name>
</gene>
<dbReference type="Pfam" id="PF00089">
    <property type="entry name" value="Trypsin"/>
    <property type="match status" value="1"/>
</dbReference>
<dbReference type="InterPro" id="IPR001254">
    <property type="entry name" value="Trypsin_dom"/>
</dbReference>
<evidence type="ECO:0000256" key="1">
    <source>
        <dbReference type="ARBA" id="ARBA00007664"/>
    </source>
</evidence>
<keyword evidence="8" id="KW-1185">Reference proteome</keyword>
<accession>A0ABD3QC62</accession>
<feature type="region of interest" description="Disordered" evidence="5">
    <location>
        <begin position="1"/>
        <end position="22"/>
    </location>
</feature>
<dbReference type="InterPro" id="IPR009003">
    <property type="entry name" value="Peptidase_S1_PA"/>
</dbReference>
<keyword evidence="3" id="KW-1015">Disulfide bond</keyword>
<keyword evidence="4" id="KW-0645">Protease</keyword>
<evidence type="ECO:0000259" key="6">
    <source>
        <dbReference type="PROSITE" id="PS50240"/>
    </source>
</evidence>
<keyword evidence="4" id="KW-0378">Hydrolase</keyword>
<reference evidence="7 8" key="1">
    <citation type="journal article" date="2020" name="G3 (Bethesda)">
        <title>Improved Reference Genome for Cyclotella cryptica CCMP332, a Model for Cell Wall Morphogenesis, Salinity Adaptation, and Lipid Production in Diatoms (Bacillariophyta).</title>
        <authorList>
            <person name="Roberts W.R."/>
            <person name="Downey K.M."/>
            <person name="Ruck E.C."/>
            <person name="Traller J.C."/>
            <person name="Alverson A.J."/>
        </authorList>
    </citation>
    <scope>NUCLEOTIDE SEQUENCE [LARGE SCALE GENOMIC DNA]</scope>
    <source>
        <strain evidence="7 8">CCMP332</strain>
    </source>
</reference>
<evidence type="ECO:0000256" key="4">
    <source>
        <dbReference type="RuleBase" id="RU363034"/>
    </source>
</evidence>
<dbReference type="EMBL" id="JABMIG020000050">
    <property type="protein sequence ID" value="KAL3797952.1"/>
    <property type="molecule type" value="Genomic_DNA"/>
</dbReference>
<dbReference type="GO" id="GO:0008236">
    <property type="term" value="F:serine-type peptidase activity"/>
    <property type="evidence" value="ECO:0007669"/>
    <property type="project" value="UniProtKB-KW"/>
</dbReference>
<organism evidence="7 8">
    <name type="scientific">Cyclotella cryptica</name>
    <dbReference type="NCBI Taxonomy" id="29204"/>
    <lineage>
        <taxon>Eukaryota</taxon>
        <taxon>Sar</taxon>
        <taxon>Stramenopiles</taxon>
        <taxon>Ochrophyta</taxon>
        <taxon>Bacillariophyta</taxon>
        <taxon>Coscinodiscophyceae</taxon>
        <taxon>Thalassiosirophycidae</taxon>
        <taxon>Stephanodiscales</taxon>
        <taxon>Stephanodiscaceae</taxon>
        <taxon>Cyclotella</taxon>
    </lineage>
</organism>
<evidence type="ECO:0000313" key="8">
    <source>
        <dbReference type="Proteomes" id="UP001516023"/>
    </source>
</evidence>
<dbReference type="PROSITE" id="PS50240">
    <property type="entry name" value="TRYPSIN_DOM"/>
    <property type="match status" value="1"/>
</dbReference>
<evidence type="ECO:0000313" key="7">
    <source>
        <dbReference type="EMBL" id="KAL3797952.1"/>
    </source>
</evidence>
<dbReference type="GO" id="GO:0006508">
    <property type="term" value="P:proteolysis"/>
    <property type="evidence" value="ECO:0007669"/>
    <property type="project" value="UniProtKB-KW"/>
</dbReference>
<dbReference type="InterPro" id="IPR043504">
    <property type="entry name" value="Peptidase_S1_PA_chymotrypsin"/>
</dbReference>
<dbReference type="AlphaFoldDB" id="A0ABD3QC62"/>
<dbReference type="PANTHER" id="PTHR24276:SF91">
    <property type="entry name" value="AT26814P-RELATED"/>
    <property type="match status" value="1"/>
</dbReference>
<dbReference type="InterPro" id="IPR050430">
    <property type="entry name" value="Peptidase_S1"/>
</dbReference>